<evidence type="ECO:0000313" key="2">
    <source>
        <dbReference type="Proteomes" id="UP001239111"/>
    </source>
</evidence>
<accession>A0ACC2P9C4</accession>
<proteinExistence type="predicted"/>
<dbReference type="Proteomes" id="UP001239111">
    <property type="component" value="Chromosome 2"/>
</dbReference>
<protein>
    <submittedName>
        <fullName evidence="1">Uncharacterized protein</fullName>
    </submittedName>
</protein>
<reference evidence="1" key="1">
    <citation type="submission" date="2023-04" db="EMBL/GenBank/DDBJ databases">
        <title>A chromosome-level genome assembly of the parasitoid wasp Eretmocerus hayati.</title>
        <authorList>
            <person name="Zhong Y."/>
            <person name="Liu S."/>
            <person name="Liu Y."/>
        </authorList>
    </citation>
    <scope>NUCLEOTIDE SEQUENCE</scope>
    <source>
        <strain evidence="1">ZJU_SS_LIU_2023</strain>
    </source>
</reference>
<organism evidence="1 2">
    <name type="scientific">Eretmocerus hayati</name>
    <dbReference type="NCBI Taxonomy" id="131215"/>
    <lineage>
        <taxon>Eukaryota</taxon>
        <taxon>Metazoa</taxon>
        <taxon>Ecdysozoa</taxon>
        <taxon>Arthropoda</taxon>
        <taxon>Hexapoda</taxon>
        <taxon>Insecta</taxon>
        <taxon>Pterygota</taxon>
        <taxon>Neoptera</taxon>
        <taxon>Endopterygota</taxon>
        <taxon>Hymenoptera</taxon>
        <taxon>Apocrita</taxon>
        <taxon>Proctotrupomorpha</taxon>
        <taxon>Chalcidoidea</taxon>
        <taxon>Aphelinidae</taxon>
        <taxon>Aphelininae</taxon>
        <taxon>Eretmocerus</taxon>
    </lineage>
</organism>
<name>A0ACC2P9C4_9HYME</name>
<dbReference type="EMBL" id="CM056742">
    <property type="protein sequence ID" value="KAJ8679897.1"/>
    <property type="molecule type" value="Genomic_DNA"/>
</dbReference>
<comment type="caution">
    <text evidence="1">The sequence shown here is derived from an EMBL/GenBank/DDBJ whole genome shotgun (WGS) entry which is preliminary data.</text>
</comment>
<keyword evidence="2" id="KW-1185">Reference proteome</keyword>
<evidence type="ECO:0000313" key="1">
    <source>
        <dbReference type="EMBL" id="KAJ8679897.1"/>
    </source>
</evidence>
<gene>
    <name evidence="1" type="ORF">QAD02_015684</name>
</gene>
<sequence>MTGHFNMGVLMGHFLKTSENVITYYDTNKNERDSVLRKLQGIVEKSCEYEEKFNHMTRTIRELTRSMESSGDPEKNKDLFKEKKNELIEYTPDVSNNKNLREYLSQVQEIVNCTDGTAEPTQDDDDDDIEMTQGEINVIDPFTKKRMTDPVKNKACGHVYDRASVTQMVNVNRNTKCPVVGCGDRSPILLENIITDIVTRRHLQNNPA</sequence>